<dbReference type="InterPro" id="IPR004358">
    <property type="entry name" value="Sig_transdc_His_kin-like_C"/>
</dbReference>
<keyword evidence="8" id="KW-1133">Transmembrane helix</keyword>
<dbReference type="InterPro" id="IPR036890">
    <property type="entry name" value="HATPase_C_sf"/>
</dbReference>
<evidence type="ECO:0000256" key="3">
    <source>
        <dbReference type="ARBA" id="ARBA00012438"/>
    </source>
</evidence>
<keyword evidence="8" id="KW-0812">Transmembrane</keyword>
<keyword evidence="4" id="KW-0597">Phosphoprotein</keyword>
<dbReference type="PROSITE" id="PS50109">
    <property type="entry name" value="HIS_KIN"/>
    <property type="match status" value="1"/>
</dbReference>
<evidence type="ECO:0000256" key="6">
    <source>
        <dbReference type="ARBA" id="ARBA00022777"/>
    </source>
</evidence>
<dbReference type="CDD" id="cd00082">
    <property type="entry name" value="HisKA"/>
    <property type="match status" value="1"/>
</dbReference>
<evidence type="ECO:0000256" key="7">
    <source>
        <dbReference type="ARBA" id="ARBA00023012"/>
    </source>
</evidence>
<feature type="transmembrane region" description="Helical" evidence="8">
    <location>
        <begin position="66"/>
        <end position="85"/>
    </location>
</feature>
<evidence type="ECO:0000256" key="8">
    <source>
        <dbReference type="SAM" id="Phobius"/>
    </source>
</evidence>
<comment type="subcellular location">
    <subcellularLocation>
        <location evidence="2">Membrane</location>
    </subcellularLocation>
</comment>
<protein>
    <recommendedName>
        <fullName evidence="3">histidine kinase</fullName>
        <ecNumber evidence="3">2.7.13.3</ecNumber>
    </recommendedName>
</protein>
<evidence type="ECO:0000256" key="1">
    <source>
        <dbReference type="ARBA" id="ARBA00000085"/>
    </source>
</evidence>
<dbReference type="RefSeq" id="WP_117452786.1">
    <property type="nucleotide sequence ID" value="NZ_JAKVPQ010000004.1"/>
</dbReference>
<dbReference type="Gene3D" id="1.10.287.130">
    <property type="match status" value="1"/>
</dbReference>
<dbReference type="PANTHER" id="PTHR45453">
    <property type="entry name" value="PHOSPHATE REGULON SENSOR PROTEIN PHOR"/>
    <property type="match status" value="1"/>
</dbReference>
<keyword evidence="8" id="KW-0472">Membrane</keyword>
<evidence type="ECO:0000313" key="11">
    <source>
        <dbReference type="Proteomes" id="UP001202402"/>
    </source>
</evidence>
<organism evidence="10 11">
    <name type="scientific">Amedibacillus hominis</name>
    <dbReference type="NCBI Taxonomy" id="2897776"/>
    <lineage>
        <taxon>Bacteria</taxon>
        <taxon>Bacillati</taxon>
        <taxon>Bacillota</taxon>
        <taxon>Erysipelotrichia</taxon>
        <taxon>Erysipelotrichales</taxon>
        <taxon>Erysipelotrichaceae</taxon>
        <taxon>Amedibacillus</taxon>
    </lineage>
</organism>
<keyword evidence="6 10" id="KW-0418">Kinase</keyword>
<feature type="transmembrane region" description="Helical" evidence="8">
    <location>
        <begin position="12"/>
        <end position="35"/>
    </location>
</feature>
<comment type="catalytic activity">
    <reaction evidence="1">
        <text>ATP + protein L-histidine = ADP + protein N-phospho-L-histidine.</text>
        <dbReference type="EC" id="2.7.13.3"/>
    </reaction>
</comment>
<dbReference type="SUPFAM" id="SSF55874">
    <property type="entry name" value="ATPase domain of HSP90 chaperone/DNA topoisomerase II/histidine kinase"/>
    <property type="match status" value="1"/>
</dbReference>
<comment type="caution">
    <text evidence="10">The sequence shown here is derived from an EMBL/GenBank/DDBJ whole genome shotgun (WGS) entry which is preliminary data.</text>
</comment>
<accession>A0ABS9R5G8</accession>
<feature type="domain" description="Histidine kinase" evidence="9">
    <location>
        <begin position="147"/>
        <end position="362"/>
    </location>
</feature>
<dbReference type="Proteomes" id="UP001202402">
    <property type="component" value="Unassembled WGS sequence"/>
</dbReference>
<dbReference type="Gene3D" id="3.30.565.10">
    <property type="entry name" value="Histidine kinase-like ATPase, C-terminal domain"/>
    <property type="match status" value="1"/>
</dbReference>
<keyword evidence="7" id="KW-0902">Two-component regulatory system</keyword>
<dbReference type="PANTHER" id="PTHR45453:SF1">
    <property type="entry name" value="PHOSPHATE REGULON SENSOR PROTEIN PHOR"/>
    <property type="match status" value="1"/>
</dbReference>
<dbReference type="InterPro" id="IPR050351">
    <property type="entry name" value="BphY/WalK/GraS-like"/>
</dbReference>
<keyword evidence="11" id="KW-1185">Reference proteome</keyword>
<dbReference type="InterPro" id="IPR003661">
    <property type="entry name" value="HisK_dim/P_dom"/>
</dbReference>
<gene>
    <name evidence="10" type="ORF">LQE99_07145</name>
</gene>
<evidence type="ECO:0000256" key="4">
    <source>
        <dbReference type="ARBA" id="ARBA00022553"/>
    </source>
</evidence>
<name>A0ABS9R5G8_9FIRM</name>
<dbReference type="GO" id="GO:0016301">
    <property type="term" value="F:kinase activity"/>
    <property type="evidence" value="ECO:0007669"/>
    <property type="project" value="UniProtKB-KW"/>
</dbReference>
<sequence>MKNNTYRKLRKRLTVLFLCCSFVVLGAVSILIAILSYSAGYYGNQGALTTSDFLMFYLQHAWEVNLFLYVLAYVLFLYVFIGLFYRNMNILVSVLEGNTVDKVPFFFRLLPEFQIAKDKVEDMIAKRNESKQLSIQEKEHKNELLMYLAHDLKTPLTSMIGYINHILDHHVDGEQMEKSLSIANEKAHRLDELIEEFEEILRYDDKVSMLDASPLDICALIKQQVNGFYPLMEKRGIKAQVDIPEMLEIEADYDKLQRLLDNLMRNAITYSDSDSIIYIHCREDESQITLEYRNDGEEIDEEAVSHLFEKFYRASTARTSSSGGAGLGLAIAKEIVELHHGSIDAHKEGKQIVFTIHLWKKLGGKL</sequence>
<reference evidence="10 11" key="1">
    <citation type="submission" date="2022-02" db="EMBL/GenBank/DDBJ databases">
        <title>Genome of Erysipelotrichaceae sp. nov. NSJ-176 isolated from human feces.</title>
        <authorList>
            <person name="Abdugheni R."/>
        </authorList>
    </citation>
    <scope>NUCLEOTIDE SEQUENCE [LARGE SCALE GENOMIC DNA]</scope>
    <source>
        <strain evidence="10 11">NSJ-176</strain>
    </source>
</reference>
<dbReference type="SUPFAM" id="SSF47384">
    <property type="entry name" value="Homodimeric domain of signal transducing histidine kinase"/>
    <property type="match status" value="1"/>
</dbReference>
<evidence type="ECO:0000256" key="5">
    <source>
        <dbReference type="ARBA" id="ARBA00022679"/>
    </source>
</evidence>
<evidence type="ECO:0000313" key="10">
    <source>
        <dbReference type="EMBL" id="MCH4284906.1"/>
    </source>
</evidence>
<dbReference type="Pfam" id="PF00512">
    <property type="entry name" value="HisKA"/>
    <property type="match status" value="1"/>
</dbReference>
<dbReference type="EC" id="2.7.13.3" evidence="3"/>
<keyword evidence="5" id="KW-0808">Transferase</keyword>
<dbReference type="SMART" id="SM00387">
    <property type="entry name" value="HATPase_c"/>
    <property type="match status" value="1"/>
</dbReference>
<dbReference type="SMART" id="SM00388">
    <property type="entry name" value="HisKA"/>
    <property type="match status" value="1"/>
</dbReference>
<dbReference type="InterPro" id="IPR036097">
    <property type="entry name" value="HisK_dim/P_sf"/>
</dbReference>
<dbReference type="InterPro" id="IPR003594">
    <property type="entry name" value="HATPase_dom"/>
</dbReference>
<dbReference type="InterPro" id="IPR005467">
    <property type="entry name" value="His_kinase_dom"/>
</dbReference>
<dbReference type="EMBL" id="JAKVPQ010000004">
    <property type="protein sequence ID" value="MCH4284906.1"/>
    <property type="molecule type" value="Genomic_DNA"/>
</dbReference>
<dbReference type="PRINTS" id="PR00344">
    <property type="entry name" value="BCTRLSENSOR"/>
</dbReference>
<proteinExistence type="predicted"/>
<evidence type="ECO:0000256" key="2">
    <source>
        <dbReference type="ARBA" id="ARBA00004370"/>
    </source>
</evidence>
<evidence type="ECO:0000259" key="9">
    <source>
        <dbReference type="PROSITE" id="PS50109"/>
    </source>
</evidence>
<dbReference type="Pfam" id="PF02518">
    <property type="entry name" value="HATPase_c"/>
    <property type="match status" value="1"/>
</dbReference>